<dbReference type="PANTHER" id="PTHR39190:SF1">
    <property type="entry name" value="FLAGELLAR ASSEMBLY FACTOR FLIW"/>
    <property type="match status" value="1"/>
</dbReference>
<dbReference type="EMBL" id="FMZM01000007">
    <property type="protein sequence ID" value="SDD35962.1"/>
    <property type="molecule type" value="Genomic_DNA"/>
</dbReference>
<keyword evidence="5" id="KW-0969">Cilium</keyword>
<dbReference type="GO" id="GO:0044780">
    <property type="term" value="P:bacterial-type flagellum assembly"/>
    <property type="evidence" value="ECO:0007669"/>
    <property type="project" value="UniProtKB-UniRule"/>
</dbReference>
<comment type="subunit">
    <text evidence="4">Interacts with translational regulator CsrA and flagellin(s).</text>
</comment>
<protein>
    <recommendedName>
        <fullName evidence="4">Flagellar assembly factor FliW</fullName>
    </recommendedName>
</protein>
<dbReference type="GO" id="GO:0006417">
    <property type="term" value="P:regulation of translation"/>
    <property type="evidence" value="ECO:0007669"/>
    <property type="project" value="UniProtKB-KW"/>
</dbReference>
<comment type="function">
    <text evidence="4">Acts as an anti-CsrA protein, binds CsrA and prevents it from repressing translation of its target genes, one of which is flagellin. Binds to flagellin and participates in the assembly of the flagellum.</text>
</comment>
<sequence>MTLMMEPVMSTTDSADLPVIELVHPMPGFPDRSRFALVSLDEDGVLCALRSLEEPDLRFLVVPPGPFFPDYAPEVDDSVVSDLGIDSADDALVLLVLRAGTSLAETTANLLAPVVVNRRTRRAAQVILDDPSLSVSAPLVA</sequence>
<dbReference type="InterPro" id="IPR024046">
    <property type="entry name" value="Flagellar_assmbl_FliW_dom_sf"/>
</dbReference>
<keyword evidence="1 4" id="KW-0963">Cytoplasm</keyword>
<dbReference type="OrthoDB" id="3268119at2"/>
<evidence type="ECO:0000256" key="1">
    <source>
        <dbReference type="ARBA" id="ARBA00022490"/>
    </source>
</evidence>
<keyword evidence="2 4" id="KW-1005">Bacterial flagellum biogenesis</keyword>
<dbReference type="InterPro" id="IPR003775">
    <property type="entry name" value="Flagellar_assembly_factor_FliW"/>
</dbReference>
<dbReference type="STRING" id="1045774.SAMN05421872_107296"/>
<evidence type="ECO:0000256" key="2">
    <source>
        <dbReference type="ARBA" id="ARBA00022795"/>
    </source>
</evidence>
<evidence type="ECO:0000256" key="4">
    <source>
        <dbReference type="HAMAP-Rule" id="MF_01185"/>
    </source>
</evidence>
<dbReference type="HAMAP" id="MF_01185">
    <property type="entry name" value="FliW"/>
    <property type="match status" value="1"/>
</dbReference>
<keyword evidence="5" id="KW-0282">Flagellum</keyword>
<dbReference type="AlphaFoldDB" id="A0A1G6U3H7"/>
<comment type="similarity">
    <text evidence="4">Belongs to the FliW family.</text>
</comment>
<proteinExistence type="inferred from homology"/>
<keyword evidence="5" id="KW-0966">Cell projection</keyword>
<dbReference type="Proteomes" id="UP000199034">
    <property type="component" value="Unassembled WGS sequence"/>
</dbReference>
<dbReference type="GO" id="GO:0005737">
    <property type="term" value="C:cytoplasm"/>
    <property type="evidence" value="ECO:0007669"/>
    <property type="project" value="UniProtKB-SubCell"/>
</dbReference>
<keyword evidence="4" id="KW-0143">Chaperone</keyword>
<accession>A0A1G6U3H7</accession>
<dbReference type="SUPFAM" id="SSF141457">
    <property type="entry name" value="BH3618-like"/>
    <property type="match status" value="1"/>
</dbReference>
<name>A0A1G6U3H7_9ACTN</name>
<keyword evidence="3 4" id="KW-0810">Translation regulation</keyword>
<dbReference type="Gene3D" id="2.30.290.10">
    <property type="entry name" value="BH3618-like"/>
    <property type="match status" value="1"/>
</dbReference>
<evidence type="ECO:0000313" key="5">
    <source>
        <dbReference type="EMBL" id="SDD35962.1"/>
    </source>
</evidence>
<reference evidence="5 6" key="1">
    <citation type="submission" date="2016-10" db="EMBL/GenBank/DDBJ databases">
        <authorList>
            <person name="de Groot N.N."/>
        </authorList>
    </citation>
    <scope>NUCLEOTIDE SEQUENCE [LARGE SCALE GENOMIC DNA]</scope>
    <source>
        <strain evidence="5 6">CGMCC 4.6858</strain>
    </source>
</reference>
<dbReference type="Pfam" id="PF02623">
    <property type="entry name" value="FliW"/>
    <property type="match status" value="1"/>
</dbReference>
<keyword evidence="6" id="KW-1185">Reference proteome</keyword>
<comment type="subcellular location">
    <subcellularLocation>
        <location evidence="4">Cytoplasm</location>
    </subcellularLocation>
</comment>
<dbReference type="PANTHER" id="PTHR39190">
    <property type="entry name" value="FLAGELLAR ASSEMBLY FACTOR FLIW"/>
    <property type="match status" value="1"/>
</dbReference>
<evidence type="ECO:0000313" key="6">
    <source>
        <dbReference type="Proteomes" id="UP000199034"/>
    </source>
</evidence>
<evidence type="ECO:0000256" key="3">
    <source>
        <dbReference type="ARBA" id="ARBA00022845"/>
    </source>
</evidence>
<organism evidence="5 6">
    <name type="scientific">Nocardioides lianchengensis</name>
    <dbReference type="NCBI Taxonomy" id="1045774"/>
    <lineage>
        <taxon>Bacteria</taxon>
        <taxon>Bacillati</taxon>
        <taxon>Actinomycetota</taxon>
        <taxon>Actinomycetes</taxon>
        <taxon>Propionibacteriales</taxon>
        <taxon>Nocardioidaceae</taxon>
        <taxon>Nocardioides</taxon>
    </lineage>
</organism>
<gene>
    <name evidence="4" type="primary">fliW</name>
    <name evidence="5" type="ORF">SAMN05421872_107296</name>
</gene>